<keyword evidence="2" id="KW-1185">Reference proteome</keyword>
<name>A0A8K0K7Y4_LADFU</name>
<proteinExistence type="predicted"/>
<dbReference type="InterPro" id="IPR004245">
    <property type="entry name" value="DUF229"/>
</dbReference>
<dbReference type="GO" id="GO:0005615">
    <property type="term" value="C:extracellular space"/>
    <property type="evidence" value="ECO:0007669"/>
    <property type="project" value="TreeGrafter"/>
</dbReference>
<accession>A0A8K0K7Y4</accession>
<dbReference type="OrthoDB" id="413313at2759"/>
<dbReference type="Pfam" id="PF02995">
    <property type="entry name" value="DUF229"/>
    <property type="match status" value="1"/>
</dbReference>
<protein>
    <submittedName>
        <fullName evidence="1">Uncharacterized protein</fullName>
    </submittedName>
</protein>
<evidence type="ECO:0000313" key="2">
    <source>
        <dbReference type="Proteomes" id="UP000792457"/>
    </source>
</evidence>
<dbReference type="SUPFAM" id="SSF53649">
    <property type="entry name" value="Alkaline phosphatase-like"/>
    <property type="match status" value="1"/>
</dbReference>
<gene>
    <name evidence="1" type="ORF">J437_LFUL007622</name>
</gene>
<dbReference type="EMBL" id="KZ308393">
    <property type="protein sequence ID" value="KAG8228885.1"/>
    <property type="molecule type" value="Genomic_DNA"/>
</dbReference>
<reference evidence="1" key="1">
    <citation type="submission" date="2013-04" db="EMBL/GenBank/DDBJ databases">
        <authorList>
            <person name="Qu J."/>
            <person name="Murali S.C."/>
            <person name="Bandaranaike D."/>
            <person name="Bellair M."/>
            <person name="Blankenburg K."/>
            <person name="Chao H."/>
            <person name="Dinh H."/>
            <person name="Doddapaneni H."/>
            <person name="Downs B."/>
            <person name="Dugan-Rocha S."/>
            <person name="Elkadiri S."/>
            <person name="Gnanaolivu R.D."/>
            <person name="Hernandez B."/>
            <person name="Javaid M."/>
            <person name="Jayaseelan J.C."/>
            <person name="Lee S."/>
            <person name="Li M."/>
            <person name="Ming W."/>
            <person name="Munidasa M."/>
            <person name="Muniz J."/>
            <person name="Nguyen L."/>
            <person name="Ongeri F."/>
            <person name="Osuji N."/>
            <person name="Pu L.-L."/>
            <person name="Puazo M."/>
            <person name="Qu C."/>
            <person name="Quiroz J."/>
            <person name="Raj R."/>
            <person name="Weissenberger G."/>
            <person name="Xin Y."/>
            <person name="Zou X."/>
            <person name="Han Y."/>
            <person name="Richards S."/>
            <person name="Worley K."/>
            <person name="Muzny D."/>
            <person name="Gibbs R."/>
        </authorList>
    </citation>
    <scope>NUCLEOTIDE SEQUENCE</scope>
    <source>
        <strain evidence="1">Sampled in the wild</strain>
    </source>
</reference>
<dbReference type="AlphaFoldDB" id="A0A8K0K7Y4"/>
<organism evidence="1 2">
    <name type="scientific">Ladona fulva</name>
    <name type="common">Scarce chaser dragonfly</name>
    <name type="synonym">Libellula fulva</name>
    <dbReference type="NCBI Taxonomy" id="123851"/>
    <lineage>
        <taxon>Eukaryota</taxon>
        <taxon>Metazoa</taxon>
        <taxon>Ecdysozoa</taxon>
        <taxon>Arthropoda</taxon>
        <taxon>Hexapoda</taxon>
        <taxon>Insecta</taxon>
        <taxon>Pterygota</taxon>
        <taxon>Palaeoptera</taxon>
        <taxon>Odonata</taxon>
        <taxon>Epiprocta</taxon>
        <taxon>Anisoptera</taxon>
        <taxon>Libelluloidea</taxon>
        <taxon>Libellulidae</taxon>
        <taxon>Ladona</taxon>
    </lineage>
</organism>
<dbReference type="CDD" id="cd16021">
    <property type="entry name" value="ALP_like"/>
    <property type="match status" value="1"/>
</dbReference>
<dbReference type="Gene3D" id="3.40.720.10">
    <property type="entry name" value="Alkaline Phosphatase, subunit A"/>
    <property type="match status" value="1"/>
</dbReference>
<dbReference type="InterPro" id="IPR017850">
    <property type="entry name" value="Alkaline_phosphatase_core_sf"/>
</dbReference>
<comment type="caution">
    <text evidence="1">The sequence shown here is derived from an EMBL/GenBank/DDBJ whole genome shotgun (WGS) entry which is preliminary data.</text>
</comment>
<evidence type="ECO:0000313" key="1">
    <source>
        <dbReference type="EMBL" id="KAG8228885.1"/>
    </source>
</evidence>
<dbReference type="Proteomes" id="UP000792457">
    <property type="component" value="Unassembled WGS sequence"/>
</dbReference>
<reference evidence="1" key="2">
    <citation type="submission" date="2017-10" db="EMBL/GenBank/DDBJ databases">
        <title>Ladona fulva Genome sequencing and assembly.</title>
        <authorList>
            <person name="Murali S."/>
            <person name="Richards S."/>
            <person name="Bandaranaike D."/>
            <person name="Bellair M."/>
            <person name="Blankenburg K."/>
            <person name="Chao H."/>
            <person name="Dinh H."/>
            <person name="Doddapaneni H."/>
            <person name="Dugan-Rocha S."/>
            <person name="Elkadiri S."/>
            <person name="Gnanaolivu R."/>
            <person name="Hernandez B."/>
            <person name="Skinner E."/>
            <person name="Javaid M."/>
            <person name="Lee S."/>
            <person name="Li M."/>
            <person name="Ming W."/>
            <person name="Munidasa M."/>
            <person name="Muniz J."/>
            <person name="Nguyen L."/>
            <person name="Hughes D."/>
            <person name="Osuji N."/>
            <person name="Pu L.-L."/>
            <person name="Puazo M."/>
            <person name="Qu C."/>
            <person name="Quiroz J."/>
            <person name="Raj R."/>
            <person name="Weissenberger G."/>
            <person name="Xin Y."/>
            <person name="Zou X."/>
            <person name="Han Y."/>
            <person name="Worley K."/>
            <person name="Muzny D."/>
            <person name="Gibbs R."/>
        </authorList>
    </citation>
    <scope>NUCLEOTIDE SEQUENCE</scope>
    <source>
        <strain evidence="1">Sampled in the wild</strain>
    </source>
</reference>
<dbReference type="PANTHER" id="PTHR10974">
    <property type="entry name" value="FI08016P-RELATED"/>
    <property type="match status" value="1"/>
</dbReference>
<dbReference type="PANTHER" id="PTHR10974:SF1">
    <property type="entry name" value="FI08016P-RELATED"/>
    <property type="match status" value="1"/>
</dbReference>
<sequence length="658" mass="73828">MDASISKVRVGTPKSPSDVVEVVEDFPESHGSDENGGFLIHNPGCSIRRWPAFSRKVLPYLQTGKPTVDCIKGDKGTGPDLPGPPIESNATHVFVAPTFKEESCCYRTIKRSLGSTPKWVDNIYSTDRDCKFFSGEEGMKVDAENREFLRVTCRVSHEGKHLSFTDFHAFPVKKIKVEERCEAKSSKMNSEEKKERLNLIIIGLDATSRLNLHRQMPQTRQFLMEMGAVELVGYNKVADNTFPNVVPLMTGHSESELKKLCWKRAYEPLDNCPWLWHRFEDRGYRTMLVEDAPNIGIFNFERLGFKEQPSDYYLRPFILASERENGHFNYPTVLLCLGPRLATEVVLNYTSKYTDSFFPSDHPVFAFAWSTTMTHDGLALAREADPVVVRHLRHILRPRFRENTALLFISDHGVRAGEFRQTPQGSQEERLPYAFLVLPPSFQQKYPEAMRNLVLNGGHRLTSPFDLHFTLADLLSPLETLTSSSIAKRTKELETSDELPRGISLFLPVPSSRKCSDAGITPHWCTCVNGSAKAEGALSPEESRKAGKALVKSINSLLQESEEGSRKCAILRLAEVREARAVGEEAVLVTVKTNPGGALFEGTVGSRPEEGKGEIYSANFGVSRLNRYGNQSACIGDYHLKLYCYCVDQINTSTLKES</sequence>
<dbReference type="FunFam" id="3.40.720.10:FF:000017">
    <property type="entry name" value="Predicted protein"/>
    <property type="match status" value="1"/>
</dbReference>